<feature type="active site" description="Charge relay system" evidence="12">
    <location>
        <position position="159"/>
    </location>
</feature>
<dbReference type="InterPro" id="IPR023828">
    <property type="entry name" value="Peptidase_S8_Ser-AS"/>
</dbReference>
<feature type="region of interest" description="Disordered" evidence="14">
    <location>
        <begin position="398"/>
        <end position="424"/>
    </location>
</feature>
<evidence type="ECO:0000256" key="7">
    <source>
        <dbReference type="ARBA" id="ARBA00022801"/>
    </source>
</evidence>
<feature type="active site" description="Charge relay system" evidence="12">
    <location>
        <position position="190"/>
    </location>
</feature>
<evidence type="ECO:0000256" key="13">
    <source>
        <dbReference type="RuleBase" id="RU003355"/>
    </source>
</evidence>
<evidence type="ECO:0000256" key="6">
    <source>
        <dbReference type="ARBA" id="ARBA00022729"/>
    </source>
</evidence>
<organism evidence="18 19">
    <name type="scientific">Blastomyces parvus</name>
    <dbReference type="NCBI Taxonomy" id="2060905"/>
    <lineage>
        <taxon>Eukaryota</taxon>
        <taxon>Fungi</taxon>
        <taxon>Dikarya</taxon>
        <taxon>Ascomycota</taxon>
        <taxon>Pezizomycotina</taxon>
        <taxon>Eurotiomycetes</taxon>
        <taxon>Eurotiomycetidae</taxon>
        <taxon>Onygenales</taxon>
        <taxon>Ajellomycetaceae</taxon>
        <taxon>Blastomyces</taxon>
    </lineage>
</organism>
<evidence type="ECO:0000256" key="3">
    <source>
        <dbReference type="ARBA" id="ARBA00011073"/>
    </source>
</evidence>
<dbReference type="InterPro" id="IPR037045">
    <property type="entry name" value="S8pro/Inhibitor_I9_sf"/>
</dbReference>
<reference evidence="18 19" key="1">
    <citation type="submission" date="2017-10" db="EMBL/GenBank/DDBJ databases">
        <title>Comparative genomics in systemic dimorphic fungi from Ajellomycetaceae.</title>
        <authorList>
            <person name="Munoz J.F."/>
            <person name="Mcewen J.G."/>
            <person name="Clay O.K."/>
            <person name="Cuomo C.A."/>
        </authorList>
    </citation>
    <scope>NUCLEOTIDE SEQUENCE [LARGE SCALE GENOMIC DNA]</scope>
    <source>
        <strain evidence="18 19">UAMH130</strain>
    </source>
</reference>
<proteinExistence type="inferred from homology"/>
<evidence type="ECO:0000256" key="10">
    <source>
        <dbReference type="ARBA" id="ARBA00023145"/>
    </source>
</evidence>
<evidence type="ECO:0000256" key="12">
    <source>
        <dbReference type="PROSITE-ProRule" id="PRU01240"/>
    </source>
</evidence>
<sequence>MHFFDTILPLALVALSTADAAAIVKAPRSGDLVPNSYIVVMKANTSDDKFESHRSWVSNKLSAGDSAVTNGGVRKEYNLGSQFRGYSGVFGDDAIKQISDDEDVAFVEQNTVVTLDNLRIQTSPPSWGLGRISSPAPGLNSPYVYDSAAGEGITAYIVDSGIDVKHPDFDDRAIWGTNTVDSLDEDCGNHGTHVAGTIGGNRHGVAKKVKLVGIKVFGCDVKGSIQDIVEGMVWAVQHSQEHGDPNKSVMNLSLGSAYSAAFNYAAAAVVRMGFFVAVSAGNDAIDAAKKSPASEPIVCTIGATDANDKIADFSNFGSGVDLFAPGVGIVSTIPGGNTDAMSGTSMAAPHVAGLAAVFMARENIAGPSVCDRLKDLATNSVHGMPEGTTQKLLFNGVHRRSTRPSRTKFSKNKRPSTKKLPKNN</sequence>
<feature type="active site" description="Charge relay system" evidence="12">
    <location>
        <position position="345"/>
    </location>
</feature>
<evidence type="ECO:0000256" key="5">
    <source>
        <dbReference type="ARBA" id="ARBA00022670"/>
    </source>
</evidence>
<dbReference type="Pfam" id="PF05922">
    <property type="entry name" value="Inhibitor_I9"/>
    <property type="match status" value="1"/>
</dbReference>
<feature type="chain" id="PRO_5012202879" evidence="15">
    <location>
        <begin position="21"/>
        <end position="424"/>
    </location>
</feature>
<dbReference type="AlphaFoldDB" id="A0A2B7XCN6"/>
<feature type="domain" description="Inhibitor I9" evidence="17">
    <location>
        <begin position="36"/>
        <end position="115"/>
    </location>
</feature>
<evidence type="ECO:0000256" key="8">
    <source>
        <dbReference type="ARBA" id="ARBA00022825"/>
    </source>
</evidence>
<dbReference type="PROSITE" id="PS00138">
    <property type="entry name" value="SUBTILASE_SER"/>
    <property type="match status" value="1"/>
</dbReference>
<dbReference type="PROSITE" id="PS00137">
    <property type="entry name" value="SUBTILASE_HIS"/>
    <property type="match status" value="1"/>
</dbReference>
<dbReference type="Pfam" id="PF00082">
    <property type="entry name" value="Peptidase_S8"/>
    <property type="match status" value="1"/>
</dbReference>
<keyword evidence="7 12" id="KW-0378">Hydrolase</keyword>
<dbReference type="PANTHER" id="PTHR43806">
    <property type="entry name" value="PEPTIDASE S8"/>
    <property type="match status" value="1"/>
</dbReference>
<evidence type="ECO:0000256" key="1">
    <source>
        <dbReference type="ARBA" id="ARBA00002101"/>
    </source>
</evidence>
<dbReference type="SUPFAM" id="SSF54897">
    <property type="entry name" value="Protease propeptides/inhibitors"/>
    <property type="match status" value="1"/>
</dbReference>
<keyword evidence="9" id="KW-0843">Virulence</keyword>
<keyword evidence="19" id="KW-1185">Reference proteome</keyword>
<dbReference type="InterPro" id="IPR023827">
    <property type="entry name" value="Peptidase_S8_Asp-AS"/>
</dbReference>
<evidence type="ECO:0000259" key="16">
    <source>
        <dbReference type="Pfam" id="PF00082"/>
    </source>
</evidence>
<name>A0A2B7XCN6_9EURO</name>
<dbReference type="PROSITE" id="PS51892">
    <property type="entry name" value="SUBTILASE"/>
    <property type="match status" value="1"/>
</dbReference>
<evidence type="ECO:0000313" key="19">
    <source>
        <dbReference type="Proteomes" id="UP000224080"/>
    </source>
</evidence>
<dbReference type="Gene3D" id="3.30.70.80">
    <property type="entry name" value="Peptidase S8 propeptide/proteinase inhibitor I9"/>
    <property type="match status" value="1"/>
</dbReference>
<comment type="subcellular location">
    <subcellularLocation>
        <location evidence="2">Secreted</location>
    </subcellularLocation>
</comment>
<dbReference type="GO" id="GO:0006508">
    <property type="term" value="P:proteolysis"/>
    <property type="evidence" value="ECO:0007669"/>
    <property type="project" value="UniProtKB-KW"/>
</dbReference>
<evidence type="ECO:0000256" key="9">
    <source>
        <dbReference type="ARBA" id="ARBA00023026"/>
    </source>
</evidence>
<feature type="domain" description="Peptidase S8/S53" evidence="16">
    <location>
        <begin position="150"/>
        <end position="381"/>
    </location>
</feature>
<dbReference type="CDD" id="cd04077">
    <property type="entry name" value="Peptidases_S8_PCSK9_ProteinaseK_like"/>
    <property type="match status" value="1"/>
</dbReference>
<keyword evidence="6 15" id="KW-0732">Signal</keyword>
<dbReference type="InterPro" id="IPR050131">
    <property type="entry name" value="Peptidase_S8_subtilisin-like"/>
</dbReference>
<keyword evidence="4" id="KW-0964">Secreted</keyword>
<evidence type="ECO:0000256" key="11">
    <source>
        <dbReference type="ARBA" id="ARBA00023180"/>
    </source>
</evidence>
<evidence type="ECO:0000313" key="18">
    <source>
        <dbReference type="EMBL" id="PGH06502.1"/>
    </source>
</evidence>
<dbReference type="GO" id="GO:0004252">
    <property type="term" value="F:serine-type endopeptidase activity"/>
    <property type="evidence" value="ECO:0007669"/>
    <property type="project" value="UniProtKB-UniRule"/>
</dbReference>
<dbReference type="InterPro" id="IPR034193">
    <property type="entry name" value="PCSK9_ProteinaseK-like"/>
</dbReference>
<dbReference type="SUPFAM" id="SSF52743">
    <property type="entry name" value="Subtilisin-like"/>
    <property type="match status" value="1"/>
</dbReference>
<dbReference type="PRINTS" id="PR00723">
    <property type="entry name" value="SUBTILISIN"/>
</dbReference>
<dbReference type="InterPro" id="IPR022398">
    <property type="entry name" value="Peptidase_S8_His-AS"/>
</dbReference>
<keyword evidence="8 12" id="KW-0720">Serine protease</keyword>
<gene>
    <name evidence="18" type="ORF">GX51_02326</name>
</gene>
<keyword evidence="11" id="KW-0325">Glycoprotein</keyword>
<feature type="signal peptide" evidence="15">
    <location>
        <begin position="1"/>
        <end position="20"/>
    </location>
</feature>
<dbReference type="Proteomes" id="UP000224080">
    <property type="component" value="Unassembled WGS sequence"/>
</dbReference>
<dbReference type="PANTHER" id="PTHR43806:SF11">
    <property type="entry name" value="CEREVISIN-RELATED"/>
    <property type="match status" value="1"/>
</dbReference>
<evidence type="ECO:0000256" key="4">
    <source>
        <dbReference type="ARBA" id="ARBA00022525"/>
    </source>
</evidence>
<dbReference type="InterPro" id="IPR000209">
    <property type="entry name" value="Peptidase_S8/S53_dom"/>
</dbReference>
<keyword evidence="5 12" id="KW-0645">Protease</keyword>
<dbReference type="STRING" id="2060905.A0A2B7XCN6"/>
<comment type="similarity">
    <text evidence="3 12 13">Belongs to the peptidase S8 family.</text>
</comment>
<protein>
    <submittedName>
        <fullName evidence="18">Uncharacterized protein</fullName>
    </submittedName>
</protein>
<evidence type="ECO:0000259" key="17">
    <source>
        <dbReference type="Pfam" id="PF05922"/>
    </source>
</evidence>
<evidence type="ECO:0000256" key="14">
    <source>
        <dbReference type="SAM" id="MobiDB-lite"/>
    </source>
</evidence>
<accession>A0A2B7XCN6</accession>
<dbReference type="PROSITE" id="PS00136">
    <property type="entry name" value="SUBTILASE_ASP"/>
    <property type="match status" value="1"/>
</dbReference>
<comment type="caution">
    <text evidence="18">The sequence shown here is derived from an EMBL/GenBank/DDBJ whole genome shotgun (WGS) entry which is preliminary data.</text>
</comment>
<dbReference type="InterPro" id="IPR010259">
    <property type="entry name" value="S8pro/Inhibitor_I9"/>
</dbReference>
<comment type="function">
    <text evidence="1">Secreted subtilisin-like serine protease with keratinolytic activity that contributes to pathogenicity.</text>
</comment>
<dbReference type="InterPro" id="IPR036852">
    <property type="entry name" value="Peptidase_S8/S53_dom_sf"/>
</dbReference>
<dbReference type="OrthoDB" id="206201at2759"/>
<dbReference type="Gene3D" id="3.40.50.200">
    <property type="entry name" value="Peptidase S8/S53 domain"/>
    <property type="match status" value="1"/>
</dbReference>
<dbReference type="InterPro" id="IPR015500">
    <property type="entry name" value="Peptidase_S8_subtilisin-rel"/>
</dbReference>
<dbReference type="GO" id="GO:0005576">
    <property type="term" value="C:extracellular region"/>
    <property type="evidence" value="ECO:0007669"/>
    <property type="project" value="UniProtKB-SubCell"/>
</dbReference>
<evidence type="ECO:0000256" key="2">
    <source>
        <dbReference type="ARBA" id="ARBA00004613"/>
    </source>
</evidence>
<keyword evidence="10" id="KW-0865">Zymogen</keyword>
<evidence type="ECO:0000256" key="15">
    <source>
        <dbReference type="SAM" id="SignalP"/>
    </source>
</evidence>
<dbReference type="FunFam" id="3.40.50.200:FF:000014">
    <property type="entry name" value="Proteinase K"/>
    <property type="match status" value="1"/>
</dbReference>
<dbReference type="EMBL" id="PDNC01000021">
    <property type="protein sequence ID" value="PGH06502.1"/>
    <property type="molecule type" value="Genomic_DNA"/>
</dbReference>